<feature type="domain" description="N-acetyltransferase" evidence="4">
    <location>
        <begin position="79"/>
        <end position="253"/>
    </location>
</feature>
<feature type="compositionally biased region" description="Pro residues" evidence="3">
    <location>
        <begin position="47"/>
        <end position="66"/>
    </location>
</feature>
<evidence type="ECO:0000256" key="3">
    <source>
        <dbReference type="SAM" id="MobiDB-lite"/>
    </source>
</evidence>
<feature type="compositionally biased region" description="Basic and acidic residues" evidence="3">
    <location>
        <begin position="296"/>
        <end position="305"/>
    </location>
</feature>
<evidence type="ECO:0000256" key="2">
    <source>
        <dbReference type="ARBA" id="ARBA00023315"/>
    </source>
</evidence>
<proteinExistence type="predicted"/>
<dbReference type="AlphaFoldDB" id="A0A9P6SJV0"/>
<feature type="region of interest" description="Disordered" evidence="3">
    <location>
        <begin position="258"/>
        <end position="356"/>
    </location>
</feature>
<dbReference type="InterPro" id="IPR000182">
    <property type="entry name" value="GNAT_dom"/>
</dbReference>
<dbReference type="SUPFAM" id="SSF55729">
    <property type="entry name" value="Acyl-CoA N-acyltransferases (Nat)"/>
    <property type="match status" value="1"/>
</dbReference>
<dbReference type="InterPro" id="IPR051556">
    <property type="entry name" value="N-term/lysine_N-AcTrnsfr"/>
</dbReference>
<protein>
    <recommendedName>
        <fullName evidence="4">N-acetyltransferase domain-containing protein</fullName>
    </recommendedName>
</protein>
<keyword evidence="6" id="KW-1185">Reference proteome</keyword>
<evidence type="ECO:0000313" key="6">
    <source>
        <dbReference type="Proteomes" id="UP000785200"/>
    </source>
</evidence>
<dbReference type="Proteomes" id="UP000785200">
    <property type="component" value="Unassembled WGS sequence"/>
</dbReference>
<gene>
    <name evidence="5" type="ORF">D0Z07_8827</name>
</gene>
<reference evidence="5" key="1">
    <citation type="submission" date="2019-07" db="EMBL/GenBank/DDBJ databases">
        <title>Hyphodiscus hymeniophilus genome sequencing and assembly.</title>
        <authorList>
            <person name="Kramer G."/>
            <person name="Nodwell J."/>
        </authorList>
    </citation>
    <scope>NUCLEOTIDE SEQUENCE</scope>
    <source>
        <strain evidence="5">ATCC 34498</strain>
    </source>
</reference>
<dbReference type="EMBL" id="VNKQ01000019">
    <property type="protein sequence ID" value="KAG0645277.1"/>
    <property type="molecule type" value="Genomic_DNA"/>
</dbReference>
<dbReference type="GO" id="GO:0031415">
    <property type="term" value="C:NatA complex"/>
    <property type="evidence" value="ECO:0007669"/>
    <property type="project" value="TreeGrafter"/>
</dbReference>
<dbReference type="Pfam" id="PF00583">
    <property type="entry name" value="Acetyltransf_1"/>
    <property type="match status" value="1"/>
</dbReference>
<dbReference type="GO" id="GO:0007064">
    <property type="term" value="P:mitotic sister chromatid cohesion"/>
    <property type="evidence" value="ECO:0007669"/>
    <property type="project" value="TreeGrafter"/>
</dbReference>
<dbReference type="PROSITE" id="PS51186">
    <property type="entry name" value="GNAT"/>
    <property type="match status" value="1"/>
</dbReference>
<feature type="compositionally biased region" description="Polar residues" evidence="3">
    <location>
        <begin position="74"/>
        <end position="85"/>
    </location>
</feature>
<evidence type="ECO:0000313" key="5">
    <source>
        <dbReference type="EMBL" id="KAG0645277.1"/>
    </source>
</evidence>
<dbReference type="PANTHER" id="PTHR42919">
    <property type="entry name" value="N-ALPHA-ACETYLTRANSFERASE"/>
    <property type="match status" value="1"/>
</dbReference>
<accession>A0A9P6SJV0</accession>
<keyword evidence="2" id="KW-0012">Acyltransferase</keyword>
<keyword evidence="1" id="KW-0808">Transferase</keyword>
<evidence type="ECO:0000256" key="1">
    <source>
        <dbReference type="ARBA" id="ARBA00022679"/>
    </source>
</evidence>
<comment type="caution">
    <text evidence="5">The sequence shown here is derived from an EMBL/GenBank/DDBJ whole genome shotgun (WGS) entry which is preliminary data.</text>
</comment>
<dbReference type="PANTHER" id="PTHR42919:SF8">
    <property type="entry name" value="N-ALPHA-ACETYLTRANSFERASE 50"/>
    <property type="match status" value="1"/>
</dbReference>
<dbReference type="GO" id="GO:0016747">
    <property type="term" value="F:acyltransferase activity, transferring groups other than amino-acyl groups"/>
    <property type="evidence" value="ECO:0007669"/>
    <property type="project" value="InterPro"/>
</dbReference>
<name>A0A9P6SJV0_9HELO</name>
<dbReference type="OrthoDB" id="47374at2759"/>
<sequence>MDAKTSSNTMSVPPEPARVQQSSIRSFFQPRAPNYTPPPVIHNGPASPTPVPDPSIQPSVSSPPPNNENGSVSTVPKQSTISQIEPSHIQPLRRINALLLPVNYPDSFYRNILDPSTTPSFSRVILWQDGPSNPPKVVGGIVCRLDPSLAPDSTPAAPKYVEGCFDIYVQSLVLLSPYRGHGLAAAALKSVIDTATEQIRVRIAGLFAHVWTENTDALEWYVARGFTKEEPVIPGYYRRLKPDSAWILRKRLSIGDHLSRPSPGAAPKGAPAPSTADAPPAQTSRPPGFSRATSFQDRRPDREWNDLPEDVLGGSLLKPPSEFASKEGSTASSRSSSRSAPRKKKERLYPAAAFGS</sequence>
<dbReference type="InterPro" id="IPR016181">
    <property type="entry name" value="Acyl_CoA_acyltransferase"/>
</dbReference>
<evidence type="ECO:0000259" key="4">
    <source>
        <dbReference type="PROSITE" id="PS51186"/>
    </source>
</evidence>
<feature type="compositionally biased region" description="Low complexity" evidence="3">
    <location>
        <begin position="326"/>
        <end position="339"/>
    </location>
</feature>
<dbReference type="Gene3D" id="3.40.630.30">
    <property type="match status" value="1"/>
</dbReference>
<feature type="compositionally biased region" description="Low complexity" evidence="3">
    <location>
        <begin position="261"/>
        <end position="281"/>
    </location>
</feature>
<feature type="compositionally biased region" description="Polar residues" evidence="3">
    <location>
        <begin position="1"/>
        <end position="11"/>
    </location>
</feature>
<organism evidence="5 6">
    <name type="scientific">Hyphodiscus hymeniophilus</name>
    <dbReference type="NCBI Taxonomy" id="353542"/>
    <lineage>
        <taxon>Eukaryota</taxon>
        <taxon>Fungi</taxon>
        <taxon>Dikarya</taxon>
        <taxon>Ascomycota</taxon>
        <taxon>Pezizomycotina</taxon>
        <taxon>Leotiomycetes</taxon>
        <taxon>Helotiales</taxon>
        <taxon>Hyphodiscaceae</taxon>
        <taxon>Hyphodiscus</taxon>
    </lineage>
</organism>
<feature type="region of interest" description="Disordered" evidence="3">
    <location>
        <begin position="1"/>
        <end position="86"/>
    </location>
</feature>